<dbReference type="AlphaFoldDB" id="A0AAE4VM80"/>
<protein>
    <submittedName>
        <fullName evidence="3">DUF155 super family protein</fullName>
    </submittedName>
</protein>
<sequence length="282" mass="32646">MEKLASNFQCLSYCAGDSYDLLAISEHFTKEGYAHSVYGRDVLHLDAEVVGMNQDSSKGDIFIYSYGCAVFWGLERLNEERMVNMLREFLDKPLSKLVVDRCNYSVNPNIDSAFIDNELDEICLQKHDIYITLAFSYGLSQSVKLGSFEESVQKTIKENTQIPESLINSGKISLSKKDLAKKIGILFSERNLVSLNKEFFDTPDFFWRRPKYEPYYEMSLKFIDLKQRVQILNNRLDVIHELYGIVSAELQHAHSLRLELIVILLIFIEVILAVLKDIMHWF</sequence>
<dbReference type="Proteomes" id="UP001289135">
    <property type="component" value="Unassembled WGS sequence"/>
</dbReference>
<proteinExistence type="predicted"/>
<organism evidence="3 4">
    <name type="scientific">Lyticum sinuosum</name>
    <dbReference type="NCBI Taxonomy" id="1332059"/>
    <lineage>
        <taxon>Bacteria</taxon>
        <taxon>Pseudomonadati</taxon>
        <taxon>Pseudomonadota</taxon>
        <taxon>Alphaproteobacteria</taxon>
        <taxon>Rickettsiales</taxon>
        <taxon>Lyticum</taxon>
    </lineage>
</organism>
<evidence type="ECO:0000313" key="4">
    <source>
        <dbReference type="Proteomes" id="UP001289135"/>
    </source>
</evidence>
<dbReference type="RefSeq" id="WP_322498658.1">
    <property type="nucleotide sequence ID" value="NZ_JARGYU010000002.1"/>
</dbReference>
<keyword evidence="1" id="KW-0812">Transmembrane</keyword>
<dbReference type="Pfam" id="PF02582">
    <property type="entry name" value="DUF155"/>
    <property type="match status" value="1"/>
</dbReference>
<dbReference type="PANTHER" id="PTHR16255">
    <property type="entry name" value="REQUIRED FOR MEIOTIC NUCLEAR DIVISION PROTEIN 1 HOMOLOG"/>
    <property type="match status" value="1"/>
</dbReference>
<dbReference type="PANTHER" id="PTHR16255:SF1">
    <property type="entry name" value="REQUIRED FOR MEIOTIC NUCLEAR DIVISION PROTEIN 1 HOMOLOG"/>
    <property type="match status" value="1"/>
</dbReference>
<reference evidence="3" key="1">
    <citation type="submission" date="2023-02" db="EMBL/GenBank/DDBJ databases">
        <title>Host association and intracellularity evolved multiple times independently in the Rickettsiales.</title>
        <authorList>
            <person name="Castelli M."/>
            <person name="Nardi T."/>
            <person name="Gammuto L."/>
            <person name="Bellinzona G."/>
            <person name="Sabaneyeva E."/>
            <person name="Potekhin A."/>
            <person name="Serra V."/>
            <person name="Petroni G."/>
            <person name="Sassera D."/>
        </authorList>
    </citation>
    <scope>NUCLEOTIDE SEQUENCE</scope>
    <source>
        <strain evidence="3">USBL-36I1</strain>
    </source>
</reference>
<dbReference type="EMBL" id="JARGYU010000002">
    <property type="protein sequence ID" value="MDZ5761229.1"/>
    <property type="molecule type" value="Genomic_DNA"/>
</dbReference>
<gene>
    <name evidence="3" type="ORF">Lyticum_00397</name>
</gene>
<comment type="caution">
    <text evidence="3">The sequence shown here is derived from an EMBL/GenBank/DDBJ whole genome shotgun (WGS) entry which is preliminary data.</text>
</comment>
<keyword evidence="1" id="KW-0472">Membrane</keyword>
<keyword evidence="4" id="KW-1185">Reference proteome</keyword>
<evidence type="ECO:0000313" key="3">
    <source>
        <dbReference type="EMBL" id="MDZ5761229.1"/>
    </source>
</evidence>
<feature type="domain" description="DUF155" evidence="2">
    <location>
        <begin position="61"/>
        <end position="233"/>
    </location>
</feature>
<feature type="transmembrane region" description="Helical" evidence="1">
    <location>
        <begin position="256"/>
        <end position="275"/>
    </location>
</feature>
<accession>A0AAE4VM80</accession>
<dbReference type="InterPro" id="IPR051624">
    <property type="entry name" value="RMD1/Sad1-interacting"/>
</dbReference>
<evidence type="ECO:0000259" key="2">
    <source>
        <dbReference type="Pfam" id="PF02582"/>
    </source>
</evidence>
<dbReference type="InterPro" id="IPR003734">
    <property type="entry name" value="DUF155"/>
</dbReference>
<keyword evidence="1" id="KW-1133">Transmembrane helix</keyword>
<evidence type="ECO:0000256" key="1">
    <source>
        <dbReference type="SAM" id="Phobius"/>
    </source>
</evidence>
<name>A0AAE4VM80_9RICK</name>